<evidence type="ECO:0000313" key="1">
    <source>
        <dbReference type="EMBL" id="MBB2173744.1"/>
    </source>
</evidence>
<evidence type="ECO:0000313" key="2">
    <source>
        <dbReference type="Proteomes" id="UP000577891"/>
    </source>
</evidence>
<dbReference type="RefSeq" id="WP_182980226.1">
    <property type="nucleotide sequence ID" value="NZ_BAABGB010000048.1"/>
</dbReference>
<gene>
    <name evidence="1" type="ORF">HLH35_16750</name>
</gene>
<sequence>MIDRPVRLPWIGPLYRENRVLIMGESHHCDMGDEYSIDLTTRAVQEAINGTLPSSFFDKVKDAVLGATSANTPAGQFWGQFAFANFCQGAVVRHAGEALQQASPDMFRAGELALPVILSLLKPRKFLLFSKRAWTKYTNDIPAVSRHGPGVTMMCPDGKKADTYFYASDALSFSVDCLAVHHPSSWTRQGKKSDYWSPVIQSFLDSDPAYP</sequence>
<dbReference type="EMBL" id="JABEQE010000019">
    <property type="protein sequence ID" value="MBB2173744.1"/>
    <property type="molecule type" value="Genomic_DNA"/>
</dbReference>
<name>A0A7W4P1G4_9PROT</name>
<keyword evidence="2" id="KW-1185">Reference proteome</keyword>
<dbReference type="Proteomes" id="UP000577891">
    <property type="component" value="Unassembled WGS sequence"/>
</dbReference>
<organism evidence="1 2">
    <name type="scientific">Gluconacetobacter asukensis</name>
    <dbReference type="NCBI Taxonomy" id="1017181"/>
    <lineage>
        <taxon>Bacteria</taxon>
        <taxon>Pseudomonadati</taxon>
        <taxon>Pseudomonadota</taxon>
        <taxon>Alphaproteobacteria</taxon>
        <taxon>Acetobacterales</taxon>
        <taxon>Acetobacteraceae</taxon>
        <taxon>Gluconacetobacter</taxon>
    </lineage>
</organism>
<protein>
    <submittedName>
        <fullName evidence="1">Uncharacterized protein</fullName>
    </submittedName>
</protein>
<dbReference type="AlphaFoldDB" id="A0A7W4P1G4"/>
<accession>A0A7W4P1G4</accession>
<comment type="caution">
    <text evidence="1">The sequence shown here is derived from an EMBL/GenBank/DDBJ whole genome shotgun (WGS) entry which is preliminary data.</text>
</comment>
<reference evidence="1 2" key="1">
    <citation type="submission" date="2020-04" db="EMBL/GenBank/DDBJ databases">
        <title>Description of novel Gluconacetobacter.</title>
        <authorList>
            <person name="Sombolestani A."/>
        </authorList>
    </citation>
    <scope>NUCLEOTIDE SEQUENCE [LARGE SCALE GENOMIC DNA]</scope>
    <source>
        <strain evidence="1 2">LMG 27724</strain>
    </source>
</reference>
<proteinExistence type="predicted"/>